<dbReference type="SMART" id="SM00382">
    <property type="entry name" value="AAA"/>
    <property type="match status" value="1"/>
</dbReference>
<accession>A0A7C9RIA8</accession>
<dbReference type="InterPro" id="IPR003593">
    <property type="entry name" value="AAA+_ATPase"/>
</dbReference>
<dbReference type="InterPro" id="IPR032823">
    <property type="entry name" value="BCA_ABC_TP_C"/>
</dbReference>
<dbReference type="Gene3D" id="3.40.50.300">
    <property type="entry name" value="P-loop containing nucleotide triphosphate hydrolases"/>
    <property type="match status" value="1"/>
</dbReference>
<dbReference type="CDD" id="cd03219">
    <property type="entry name" value="ABC_Mj1267_LivG_branched"/>
    <property type="match status" value="1"/>
</dbReference>
<proteinExistence type="predicted"/>
<organism evidence="6 7">
    <name type="scientific">Candidatus Afipia apatlaquensis</name>
    <dbReference type="NCBI Taxonomy" id="2712852"/>
    <lineage>
        <taxon>Bacteria</taxon>
        <taxon>Pseudomonadati</taxon>
        <taxon>Pseudomonadota</taxon>
        <taxon>Alphaproteobacteria</taxon>
        <taxon>Hyphomicrobiales</taxon>
        <taxon>Nitrobacteraceae</taxon>
        <taxon>Afipia</taxon>
    </lineage>
</organism>
<dbReference type="GO" id="GO:0005886">
    <property type="term" value="C:plasma membrane"/>
    <property type="evidence" value="ECO:0007669"/>
    <property type="project" value="TreeGrafter"/>
</dbReference>
<dbReference type="InterPro" id="IPR027417">
    <property type="entry name" value="P-loop_NTPase"/>
</dbReference>
<dbReference type="GO" id="GO:0005524">
    <property type="term" value="F:ATP binding"/>
    <property type="evidence" value="ECO:0007669"/>
    <property type="project" value="UniProtKB-KW"/>
</dbReference>
<dbReference type="GO" id="GO:1903806">
    <property type="term" value="P:L-isoleucine import across plasma membrane"/>
    <property type="evidence" value="ECO:0007669"/>
    <property type="project" value="TreeGrafter"/>
</dbReference>
<dbReference type="AlphaFoldDB" id="A0A7C9RIA8"/>
<evidence type="ECO:0000256" key="2">
    <source>
        <dbReference type="ARBA" id="ARBA00022741"/>
    </source>
</evidence>
<gene>
    <name evidence="6" type="ORF">G4V63_24155</name>
</gene>
<dbReference type="InterPro" id="IPR051120">
    <property type="entry name" value="ABC_AA/LPS_Transport"/>
</dbReference>
<dbReference type="GO" id="GO:0015188">
    <property type="term" value="F:L-isoleucine transmembrane transporter activity"/>
    <property type="evidence" value="ECO:0007669"/>
    <property type="project" value="TreeGrafter"/>
</dbReference>
<dbReference type="EMBL" id="JAAMRR010001222">
    <property type="protein sequence ID" value="NGX98183.1"/>
    <property type="molecule type" value="Genomic_DNA"/>
</dbReference>
<feature type="domain" description="ABC transporter" evidence="5">
    <location>
        <begin position="4"/>
        <end position="245"/>
    </location>
</feature>
<dbReference type="Pfam" id="PF00005">
    <property type="entry name" value="ABC_tran"/>
    <property type="match status" value="1"/>
</dbReference>
<dbReference type="PROSITE" id="PS50893">
    <property type="entry name" value="ABC_TRANSPORTER_2"/>
    <property type="match status" value="1"/>
</dbReference>
<evidence type="ECO:0000313" key="6">
    <source>
        <dbReference type="EMBL" id="NGX98183.1"/>
    </source>
</evidence>
<dbReference type="SUPFAM" id="SSF52540">
    <property type="entry name" value="P-loop containing nucleoside triphosphate hydrolases"/>
    <property type="match status" value="1"/>
</dbReference>
<keyword evidence="1" id="KW-0813">Transport</keyword>
<keyword evidence="7" id="KW-1185">Reference proteome</keyword>
<dbReference type="GO" id="GO:0016887">
    <property type="term" value="F:ATP hydrolysis activity"/>
    <property type="evidence" value="ECO:0007669"/>
    <property type="project" value="InterPro"/>
</dbReference>
<evidence type="ECO:0000259" key="5">
    <source>
        <dbReference type="PROSITE" id="PS50893"/>
    </source>
</evidence>
<dbReference type="Proteomes" id="UP000480266">
    <property type="component" value="Unassembled WGS sequence"/>
</dbReference>
<protein>
    <submittedName>
        <fullName evidence="6">ABC transporter ATP-binding protein</fullName>
    </submittedName>
</protein>
<comment type="function">
    <text evidence="4">Involved in beta-(1--&gt;2)glucan export. Transmembrane domains (TMD) form a pore in the inner membrane and the ATP-binding domain (NBD) is responsible for energy generation.</text>
</comment>
<dbReference type="GO" id="GO:0015192">
    <property type="term" value="F:L-phenylalanine transmembrane transporter activity"/>
    <property type="evidence" value="ECO:0007669"/>
    <property type="project" value="TreeGrafter"/>
</dbReference>
<comment type="caution">
    <text evidence="6">The sequence shown here is derived from an EMBL/GenBank/DDBJ whole genome shotgun (WGS) entry which is preliminary data.</text>
</comment>
<dbReference type="PANTHER" id="PTHR45772">
    <property type="entry name" value="CONSERVED COMPONENT OF ABC TRANSPORTER FOR NATURAL AMINO ACIDS-RELATED"/>
    <property type="match status" value="1"/>
</dbReference>
<dbReference type="GO" id="GO:0005304">
    <property type="term" value="F:L-valine transmembrane transporter activity"/>
    <property type="evidence" value="ECO:0007669"/>
    <property type="project" value="TreeGrafter"/>
</dbReference>
<sequence>MSALEIRNLRKAFGGLQVISDLDLKVPSGQRHAVIGPNGAGKTTLFNIITGWQPPTSGEILIHGVPVQQGRPDLVTRGGLSRSFQKNMLLESVTVFENLRVACQAFDTSRHSIFRSCGSFSDVVRKAHLAAEQMHLDTVLHRNVNELSYGQKRQLEVAIALCAEPKILLMDEPAAGTSPDERASLIKLINGLSSELTIVLVEHDMDVVFAICDVITVLSYGKVLATGTKDEIQSNPQVIEAYLGQHHA</sequence>
<dbReference type="PANTHER" id="PTHR45772:SF7">
    <property type="entry name" value="AMINO ACID ABC TRANSPORTER ATP-BINDING PROTEIN"/>
    <property type="match status" value="1"/>
</dbReference>
<dbReference type="InterPro" id="IPR003439">
    <property type="entry name" value="ABC_transporter-like_ATP-bd"/>
</dbReference>
<evidence type="ECO:0000256" key="3">
    <source>
        <dbReference type="ARBA" id="ARBA00022840"/>
    </source>
</evidence>
<evidence type="ECO:0000256" key="4">
    <source>
        <dbReference type="ARBA" id="ARBA00024722"/>
    </source>
</evidence>
<dbReference type="Pfam" id="PF12399">
    <property type="entry name" value="BCA_ABC_TP_C"/>
    <property type="match status" value="1"/>
</dbReference>
<dbReference type="GO" id="GO:0015808">
    <property type="term" value="P:L-alanine transport"/>
    <property type="evidence" value="ECO:0007669"/>
    <property type="project" value="TreeGrafter"/>
</dbReference>
<dbReference type="GO" id="GO:0042941">
    <property type="term" value="P:D-alanine transmembrane transport"/>
    <property type="evidence" value="ECO:0007669"/>
    <property type="project" value="TreeGrafter"/>
</dbReference>
<keyword evidence="3 6" id="KW-0067">ATP-binding</keyword>
<keyword evidence="2" id="KW-0547">Nucleotide-binding</keyword>
<dbReference type="GO" id="GO:1903805">
    <property type="term" value="P:L-valine import across plasma membrane"/>
    <property type="evidence" value="ECO:0007669"/>
    <property type="project" value="TreeGrafter"/>
</dbReference>
<evidence type="ECO:0000313" key="7">
    <source>
        <dbReference type="Proteomes" id="UP000480266"/>
    </source>
</evidence>
<reference evidence="6" key="1">
    <citation type="submission" date="2020-02" db="EMBL/GenBank/DDBJ databases">
        <title>Draft genome sequence of Candidatus Afipia apatlaquensis IBT-C3, a potential strain for decolorization of textile dyes.</title>
        <authorList>
            <person name="Sanchez-Reyes A."/>
            <person name="Breton-Deval L."/>
            <person name="Mangelson H."/>
            <person name="Sanchez-Flores A."/>
        </authorList>
    </citation>
    <scope>NUCLEOTIDE SEQUENCE [LARGE SCALE GENOMIC DNA]</scope>
    <source>
        <strain evidence="6">IBT-C3</strain>
    </source>
</reference>
<evidence type="ECO:0000256" key="1">
    <source>
        <dbReference type="ARBA" id="ARBA00022448"/>
    </source>
</evidence>
<name>A0A7C9RIA8_9BRAD</name>